<dbReference type="InterPro" id="IPR010427">
    <property type="entry name" value="DUF1023"/>
</dbReference>
<evidence type="ECO:0000313" key="2">
    <source>
        <dbReference type="EMBL" id="TWJ07934.1"/>
    </source>
</evidence>
<dbReference type="GO" id="GO:0016787">
    <property type="term" value="F:hydrolase activity"/>
    <property type="evidence" value="ECO:0007669"/>
    <property type="project" value="UniProtKB-KW"/>
</dbReference>
<dbReference type="Pfam" id="PF06259">
    <property type="entry name" value="Abhydrolase_8"/>
    <property type="match status" value="1"/>
</dbReference>
<accession>A0A562UQQ5</accession>
<dbReference type="InterPro" id="IPR029058">
    <property type="entry name" value="AB_hydrolase_fold"/>
</dbReference>
<dbReference type="AlphaFoldDB" id="A0A562UQQ5"/>
<gene>
    <name evidence="2" type="ORF">LX16_4717</name>
</gene>
<reference evidence="2 3" key="1">
    <citation type="journal article" date="2013" name="Stand. Genomic Sci.">
        <title>Genomic Encyclopedia of Type Strains, Phase I: The one thousand microbial genomes (KMG-I) project.</title>
        <authorList>
            <person name="Kyrpides N.C."/>
            <person name="Woyke T."/>
            <person name="Eisen J.A."/>
            <person name="Garrity G."/>
            <person name="Lilburn T.G."/>
            <person name="Beck B.J."/>
            <person name="Whitman W.B."/>
            <person name="Hugenholtz P."/>
            <person name="Klenk H.P."/>
        </authorList>
    </citation>
    <scope>NUCLEOTIDE SEQUENCE [LARGE SCALE GENOMIC DNA]</scope>
    <source>
        <strain evidence="2 3">DSM 45044</strain>
    </source>
</reference>
<evidence type="ECO:0000259" key="1">
    <source>
        <dbReference type="Pfam" id="PF06259"/>
    </source>
</evidence>
<name>A0A562UQQ5_9ACTN</name>
<evidence type="ECO:0000313" key="3">
    <source>
        <dbReference type="Proteomes" id="UP000321617"/>
    </source>
</evidence>
<keyword evidence="3" id="KW-1185">Reference proteome</keyword>
<comment type="caution">
    <text evidence="2">The sequence shown here is derived from an EMBL/GenBank/DDBJ whole genome shotgun (WGS) entry which is preliminary data.</text>
</comment>
<sequence>MIAGVSVLLVLLAVTTTWWPPAPRESTVVDSVEIAERMTDADPMRMVEAHLPAEYVGSSPEVVAERVAADPLLAMERSGARPDPDSPNPTEAAFAALVTGMSAEDSTAPGDVYQRLPRDVADWLAVVFPGVVGNLAGAPFENRVTANRIRLAASVAESTYWPGPDRPWHDEREPRADFQRVIDGGHRLVYLDPLANDGQGSWVELVGDLSTARHVGVLVPGGSAFISSDNFTRYSDRAGSFVDAAGGDLAMLVWAGSPFPSGWIQEAGSSWAADAAPRLAEFLADLRRQVGGDTTITLAGHSYGGAVVGMTETYDIDVDRVMHIASAGAGYGVSGPRDYTSPCRTRYDLMAPGDPIGYVQDVPGFTGLGHGVEVADMPGVLRLVTGSLPDDPQALDDVNRTLGSLGITGKEIGGIHAHSEVFIPNSDAWSNMLAVFTGEEPRLLTRQPPALPGCD</sequence>
<proteinExistence type="predicted"/>
<keyword evidence="2" id="KW-0378">Hydrolase</keyword>
<dbReference type="EMBL" id="VLLL01000009">
    <property type="protein sequence ID" value="TWJ07934.1"/>
    <property type="molecule type" value="Genomic_DNA"/>
</dbReference>
<protein>
    <submittedName>
        <fullName evidence="2">Alpha/beta hydrolase family protein</fullName>
    </submittedName>
</protein>
<organism evidence="2 3">
    <name type="scientific">Stackebrandtia albiflava</name>
    <dbReference type="NCBI Taxonomy" id="406432"/>
    <lineage>
        <taxon>Bacteria</taxon>
        <taxon>Bacillati</taxon>
        <taxon>Actinomycetota</taxon>
        <taxon>Actinomycetes</taxon>
        <taxon>Glycomycetales</taxon>
        <taxon>Glycomycetaceae</taxon>
        <taxon>Stackebrandtia</taxon>
    </lineage>
</organism>
<feature type="domain" description="DUF1023" evidence="1">
    <location>
        <begin position="199"/>
        <end position="328"/>
    </location>
</feature>
<dbReference type="SUPFAM" id="SSF53474">
    <property type="entry name" value="alpha/beta-Hydrolases"/>
    <property type="match status" value="1"/>
</dbReference>
<dbReference type="Proteomes" id="UP000321617">
    <property type="component" value="Unassembled WGS sequence"/>
</dbReference>